<keyword evidence="3 7" id="KW-0812">Transmembrane</keyword>
<evidence type="ECO:0000256" key="3">
    <source>
        <dbReference type="ARBA" id="ARBA00022692"/>
    </source>
</evidence>
<evidence type="ECO:0000313" key="9">
    <source>
        <dbReference type="Proteomes" id="UP000185696"/>
    </source>
</evidence>
<feature type="transmembrane region" description="Helical" evidence="7">
    <location>
        <begin position="305"/>
        <end position="327"/>
    </location>
</feature>
<organism evidence="8 9">
    <name type="scientific">Actinophytocola xinjiangensis</name>
    <dbReference type="NCBI Taxonomy" id="485602"/>
    <lineage>
        <taxon>Bacteria</taxon>
        <taxon>Bacillati</taxon>
        <taxon>Actinomycetota</taxon>
        <taxon>Actinomycetes</taxon>
        <taxon>Pseudonocardiales</taxon>
        <taxon>Pseudonocardiaceae</taxon>
    </lineage>
</organism>
<dbReference type="Proteomes" id="UP000185696">
    <property type="component" value="Unassembled WGS sequence"/>
</dbReference>
<feature type="transmembrane region" description="Helical" evidence="7">
    <location>
        <begin position="47"/>
        <end position="67"/>
    </location>
</feature>
<comment type="caution">
    <text evidence="8">The sequence shown here is derived from an EMBL/GenBank/DDBJ whole genome shotgun (WGS) entry which is preliminary data.</text>
</comment>
<feature type="transmembrane region" description="Helical" evidence="7">
    <location>
        <begin position="401"/>
        <end position="419"/>
    </location>
</feature>
<feature type="region of interest" description="Disordered" evidence="6">
    <location>
        <begin position="75"/>
        <end position="103"/>
    </location>
</feature>
<reference evidence="8 9" key="1">
    <citation type="submission" date="2016-12" db="EMBL/GenBank/DDBJ databases">
        <title>The draft genome sequence of Actinophytocola xinjiangensis.</title>
        <authorList>
            <person name="Wang W."/>
            <person name="Yuan L."/>
        </authorList>
    </citation>
    <scope>NUCLEOTIDE SEQUENCE [LARGE SCALE GENOMIC DNA]</scope>
    <source>
        <strain evidence="8 9">CGMCC 4.4663</strain>
    </source>
</reference>
<feature type="transmembrane region" description="Helical" evidence="7">
    <location>
        <begin position="347"/>
        <end position="365"/>
    </location>
</feature>
<proteinExistence type="predicted"/>
<keyword evidence="5 7" id="KW-0472">Membrane</keyword>
<keyword evidence="2" id="KW-1003">Cell membrane</keyword>
<feature type="transmembrane region" description="Helical" evidence="7">
    <location>
        <begin position="202"/>
        <end position="222"/>
    </location>
</feature>
<feature type="transmembrane region" description="Helical" evidence="7">
    <location>
        <begin position="112"/>
        <end position="134"/>
    </location>
</feature>
<evidence type="ECO:0000256" key="7">
    <source>
        <dbReference type="SAM" id="Phobius"/>
    </source>
</evidence>
<dbReference type="EMBL" id="MSIF01000009">
    <property type="protein sequence ID" value="OLF09282.1"/>
    <property type="molecule type" value="Genomic_DNA"/>
</dbReference>
<feature type="transmembrane region" description="Helical" evidence="7">
    <location>
        <begin position="238"/>
        <end position="259"/>
    </location>
</feature>
<feature type="transmembrane region" description="Helical" evidence="7">
    <location>
        <begin position="271"/>
        <end position="293"/>
    </location>
</feature>
<feature type="compositionally biased region" description="Low complexity" evidence="6">
    <location>
        <begin position="77"/>
        <end position="89"/>
    </location>
</feature>
<gene>
    <name evidence="8" type="ORF">BLA60_19020</name>
</gene>
<dbReference type="PANTHER" id="PTHR30250:SF11">
    <property type="entry name" value="O-ANTIGEN TRANSPORTER-RELATED"/>
    <property type="match status" value="1"/>
</dbReference>
<dbReference type="InterPro" id="IPR050833">
    <property type="entry name" value="Poly_Biosynth_Transport"/>
</dbReference>
<protein>
    <submittedName>
        <fullName evidence="8">Polysaccharide biosynthesis protein</fullName>
    </submittedName>
</protein>
<evidence type="ECO:0000256" key="1">
    <source>
        <dbReference type="ARBA" id="ARBA00004651"/>
    </source>
</evidence>
<evidence type="ECO:0000256" key="2">
    <source>
        <dbReference type="ARBA" id="ARBA00022475"/>
    </source>
</evidence>
<sequence>MTVAERVRLAALLVSVGVAGNQGASYLLNVLGARLLVPADFGELGSLLAVLVVGAVPALGLQTVAALRAARSKAGETTGPADTASPAGTAGTGGPTSAGGSAGAGRSPASELFSLGLTVSGVVAAVLLLGSPLIMGLLHLDSVWPVVWLAASLASITVICLWYGILQGTRRFGTLAGLLACEGLGRIGGTAVGLVVFRDAEGALACTAIGALVVAVIGWVVVGRPSPARHDRGHVREVVHAVQAMLALVLLVNLDLLLARHQLPPAEAGEYAVGAIVTKIAYWLPQAVAILVLPRFASAEGRRRFVPLALAVCAVLDSVVVVGTAVLGPTVVGVIGGAEYADSALPLWAFATVGSLLALTQILLYSRIASADRRSLALIWGAVLVEAALITFWLNGSLGQVVGAAVVATGLLVAAGALVEVRARRVEPVDAH</sequence>
<evidence type="ECO:0000256" key="4">
    <source>
        <dbReference type="ARBA" id="ARBA00022989"/>
    </source>
</evidence>
<evidence type="ECO:0000256" key="5">
    <source>
        <dbReference type="ARBA" id="ARBA00023136"/>
    </source>
</evidence>
<keyword evidence="4 7" id="KW-1133">Transmembrane helix</keyword>
<name>A0A7Z0WNM7_9PSEU</name>
<evidence type="ECO:0000313" key="8">
    <source>
        <dbReference type="EMBL" id="OLF09282.1"/>
    </source>
</evidence>
<feature type="transmembrane region" description="Helical" evidence="7">
    <location>
        <begin position="377"/>
        <end position="395"/>
    </location>
</feature>
<evidence type="ECO:0000256" key="6">
    <source>
        <dbReference type="SAM" id="MobiDB-lite"/>
    </source>
</evidence>
<feature type="compositionally biased region" description="Gly residues" evidence="6">
    <location>
        <begin position="90"/>
        <end position="103"/>
    </location>
</feature>
<feature type="transmembrane region" description="Helical" evidence="7">
    <location>
        <begin position="146"/>
        <end position="165"/>
    </location>
</feature>
<dbReference type="GO" id="GO:0005886">
    <property type="term" value="C:plasma membrane"/>
    <property type="evidence" value="ECO:0007669"/>
    <property type="project" value="UniProtKB-SubCell"/>
</dbReference>
<dbReference type="AlphaFoldDB" id="A0A7Z0WNM7"/>
<keyword evidence="9" id="KW-1185">Reference proteome</keyword>
<comment type="subcellular location">
    <subcellularLocation>
        <location evidence="1">Cell membrane</location>
        <topology evidence="1">Multi-pass membrane protein</topology>
    </subcellularLocation>
</comment>
<feature type="transmembrane region" description="Helical" evidence="7">
    <location>
        <begin position="172"/>
        <end position="196"/>
    </location>
</feature>
<accession>A0A7Z0WNM7</accession>
<dbReference type="PANTHER" id="PTHR30250">
    <property type="entry name" value="PST FAMILY PREDICTED COLANIC ACID TRANSPORTER"/>
    <property type="match status" value="1"/>
</dbReference>